<dbReference type="Proteomes" id="UP000447434">
    <property type="component" value="Chromosome 21"/>
</dbReference>
<evidence type="ECO:0000313" key="1">
    <source>
        <dbReference type="EMBL" id="KAE9590079.1"/>
    </source>
</evidence>
<evidence type="ECO:0000313" key="2">
    <source>
        <dbReference type="Proteomes" id="UP000447434"/>
    </source>
</evidence>
<keyword evidence="2" id="KW-1185">Reference proteome</keyword>
<reference evidence="2" key="1">
    <citation type="journal article" date="2020" name="Nat. Commun.">
        <title>Genome sequence of the cluster root forming white lupin.</title>
        <authorList>
            <person name="Hufnagel B."/>
            <person name="Marques A."/>
            <person name="Soriano A."/>
            <person name="Marques L."/>
            <person name="Divol F."/>
            <person name="Doumas P."/>
            <person name="Sallet E."/>
            <person name="Mancinotti D."/>
            <person name="Carrere S."/>
            <person name="Marande W."/>
            <person name="Arribat S."/>
            <person name="Keller J."/>
            <person name="Huneau C."/>
            <person name="Blein T."/>
            <person name="Aime D."/>
            <person name="Laguerre M."/>
            <person name="Taylor J."/>
            <person name="Schubert V."/>
            <person name="Nelson M."/>
            <person name="Geu-Flores F."/>
            <person name="Crespi M."/>
            <person name="Gallardo-Guerrero K."/>
            <person name="Delaux P.-M."/>
            <person name="Salse J."/>
            <person name="Berges H."/>
            <person name="Guyot R."/>
            <person name="Gouzy J."/>
            <person name="Peret B."/>
        </authorList>
    </citation>
    <scope>NUCLEOTIDE SEQUENCE [LARGE SCALE GENOMIC DNA]</scope>
    <source>
        <strain evidence="2">cv. Amiga</strain>
    </source>
</reference>
<protein>
    <submittedName>
        <fullName evidence="1">Uncharacterized protein</fullName>
    </submittedName>
</protein>
<comment type="caution">
    <text evidence="1">The sequence shown here is derived from an EMBL/GenBank/DDBJ whole genome shotgun (WGS) entry which is preliminary data.</text>
</comment>
<sequence>MTNESIMVTPNQVVGQLRVDRKNNIGKECMVVLNKFLERQALDSQFFYAFEIDEENVCRVYFRLMVEQEMHT</sequence>
<gene>
    <name evidence="1" type="ORF">Lalb_Chr21g0315751</name>
</gene>
<dbReference type="OrthoDB" id="2402896at2759"/>
<organism evidence="1 2">
    <name type="scientific">Lupinus albus</name>
    <name type="common">White lupine</name>
    <name type="synonym">Lupinus termis</name>
    <dbReference type="NCBI Taxonomy" id="3870"/>
    <lineage>
        <taxon>Eukaryota</taxon>
        <taxon>Viridiplantae</taxon>
        <taxon>Streptophyta</taxon>
        <taxon>Embryophyta</taxon>
        <taxon>Tracheophyta</taxon>
        <taxon>Spermatophyta</taxon>
        <taxon>Magnoliopsida</taxon>
        <taxon>eudicotyledons</taxon>
        <taxon>Gunneridae</taxon>
        <taxon>Pentapetalae</taxon>
        <taxon>rosids</taxon>
        <taxon>fabids</taxon>
        <taxon>Fabales</taxon>
        <taxon>Fabaceae</taxon>
        <taxon>Papilionoideae</taxon>
        <taxon>50 kb inversion clade</taxon>
        <taxon>genistoids sensu lato</taxon>
        <taxon>core genistoids</taxon>
        <taxon>Genisteae</taxon>
        <taxon>Lupinus</taxon>
    </lineage>
</organism>
<name>A0A6A4NRS2_LUPAL</name>
<accession>A0A6A4NRS2</accession>
<dbReference type="AlphaFoldDB" id="A0A6A4NRS2"/>
<proteinExistence type="predicted"/>
<dbReference type="EMBL" id="WOCE01000021">
    <property type="protein sequence ID" value="KAE9590079.1"/>
    <property type="molecule type" value="Genomic_DNA"/>
</dbReference>